<dbReference type="InterPro" id="IPR029044">
    <property type="entry name" value="Nucleotide-diphossugar_trans"/>
</dbReference>
<dbReference type="NCBIfam" id="TIGR04283">
    <property type="entry name" value="glyco_like_mftF"/>
    <property type="match status" value="1"/>
</dbReference>
<dbReference type="AlphaFoldDB" id="A0AAP2GJF1"/>
<gene>
    <name evidence="7" type="ORF">KK083_15450</name>
</gene>
<dbReference type="InterPro" id="IPR026461">
    <property type="entry name" value="Trfase_2_rSAM/seldom_assoc"/>
</dbReference>
<keyword evidence="4" id="KW-0808">Transferase</keyword>
<dbReference type="Pfam" id="PF00535">
    <property type="entry name" value="Glycos_transf_2"/>
    <property type="match status" value="1"/>
</dbReference>
<dbReference type="Proteomes" id="UP001319200">
    <property type="component" value="Unassembled WGS sequence"/>
</dbReference>
<keyword evidence="2" id="KW-1003">Cell membrane</keyword>
<proteinExistence type="predicted"/>
<dbReference type="RefSeq" id="WP_254164296.1">
    <property type="nucleotide sequence ID" value="NZ_JAHESF010000014.1"/>
</dbReference>
<dbReference type="GO" id="GO:0005886">
    <property type="term" value="C:plasma membrane"/>
    <property type="evidence" value="ECO:0007669"/>
    <property type="project" value="UniProtKB-SubCell"/>
</dbReference>
<evidence type="ECO:0000256" key="5">
    <source>
        <dbReference type="ARBA" id="ARBA00023136"/>
    </source>
</evidence>
<evidence type="ECO:0000256" key="2">
    <source>
        <dbReference type="ARBA" id="ARBA00022475"/>
    </source>
</evidence>
<dbReference type="InterPro" id="IPR001173">
    <property type="entry name" value="Glyco_trans_2-like"/>
</dbReference>
<reference evidence="7 8" key="1">
    <citation type="submission" date="2021-05" db="EMBL/GenBank/DDBJ databases">
        <title>A Polyphasic approach of four new species of the genus Ohtaekwangia: Ohtaekwangia histidinii sp. nov., Ohtaekwangia cretensis sp. nov., Ohtaekwangia indiensis sp. nov., Ohtaekwangia reichenbachii sp. nov. from diverse environment.</title>
        <authorList>
            <person name="Octaviana S."/>
        </authorList>
    </citation>
    <scope>NUCLEOTIDE SEQUENCE [LARGE SCALE GENOMIC DNA]</scope>
    <source>
        <strain evidence="7 8">PWU4</strain>
    </source>
</reference>
<dbReference type="GO" id="GO:0016757">
    <property type="term" value="F:glycosyltransferase activity"/>
    <property type="evidence" value="ECO:0007669"/>
    <property type="project" value="UniProtKB-KW"/>
</dbReference>
<dbReference type="SUPFAM" id="SSF53448">
    <property type="entry name" value="Nucleotide-diphospho-sugar transferases"/>
    <property type="match status" value="1"/>
</dbReference>
<comment type="caution">
    <text evidence="7">The sequence shown here is derived from an EMBL/GenBank/DDBJ whole genome shotgun (WGS) entry which is preliminary data.</text>
</comment>
<evidence type="ECO:0000256" key="3">
    <source>
        <dbReference type="ARBA" id="ARBA00022676"/>
    </source>
</evidence>
<organism evidence="7 8">
    <name type="scientific">Chryseosolibacter histidini</name>
    <dbReference type="NCBI Taxonomy" id="2782349"/>
    <lineage>
        <taxon>Bacteria</taxon>
        <taxon>Pseudomonadati</taxon>
        <taxon>Bacteroidota</taxon>
        <taxon>Cytophagia</taxon>
        <taxon>Cytophagales</taxon>
        <taxon>Chryseotaleaceae</taxon>
        <taxon>Chryseosolibacter</taxon>
    </lineage>
</organism>
<evidence type="ECO:0000259" key="6">
    <source>
        <dbReference type="Pfam" id="PF00535"/>
    </source>
</evidence>
<keyword evidence="8" id="KW-1185">Reference proteome</keyword>
<comment type="subcellular location">
    <subcellularLocation>
        <location evidence="1">Cell membrane</location>
    </subcellularLocation>
</comment>
<evidence type="ECO:0000313" key="7">
    <source>
        <dbReference type="EMBL" id="MBT1698286.1"/>
    </source>
</evidence>
<dbReference type="PANTHER" id="PTHR43646:SF2">
    <property type="entry name" value="GLYCOSYLTRANSFERASE 2-LIKE DOMAIN-CONTAINING PROTEIN"/>
    <property type="match status" value="1"/>
</dbReference>
<name>A0AAP2GJF1_9BACT</name>
<accession>A0AAP2GJF1</accession>
<evidence type="ECO:0000256" key="4">
    <source>
        <dbReference type="ARBA" id="ARBA00022679"/>
    </source>
</evidence>
<feature type="domain" description="Glycosyltransferase 2-like" evidence="6">
    <location>
        <begin position="3"/>
        <end position="115"/>
    </location>
</feature>
<evidence type="ECO:0000313" key="8">
    <source>
        <dbReference type="Proteomes" id="UP001319200"/>
    </source>
</evidence>
<keyword evidence="5" id="KW-0472">Membrane</keyword>
<sequence>MISIIIPVCNEEKTIRNTIDYLYAHTPYKRLLKEVIVVDGGSTDKTVAEAEKTGATVMFSPRKGRAAQLNYGAEQASGKILYFLQANALPPEGFISEIAKAFSKGYACGTFPMKFNYRHWLLNMLCWYANKASSPVCLSDQGFFVTKELFEKTGGMREDHLVMANQEMIQRLKRYTNFALMKGNITCAATRYLRSGILRTEAIHTLVFLMHRMGYPQNKLTRLYRRFLRWNIGPKPEPTVTQQPLPVEKELTIASQ</sequence>
<dbReference type="Gene3D" id="3.90.550.10">
    <property type="entry name" value="Spore Coat Polysaccharide Biosynthesis Protein SpsA, Chain A"/>
    <property type="match status" value="1"/>
</dbReference>
<dbReference type="PANTHER" id="PTHR43646">
    <property type="entry name" value="GLYCOSYLTRANSFERASE"/>
    <property type="match status" value="1"/>
</dbReference>
<keyword evidence="3" id="KW-0328">Glycosyltransferase</keyword>
<protein>
    <submittedName>
        <fullName evidence="7">TIGR04283 family arsenosugar biosynthesis glycosyltransferase</fullName>
    </submittedName>
</protein>
<dbReference type="EMBL" id="JAHESF010000014">
    <property type="protein sequence ID" value="MBT1698286.1"/>
    <property type="molecule type" value="Genomic_DNA"/>
</dbReference>
<evidence type="ECO:0000256" key="1">
    <source>
        <dbReference type="ARBA" id="ARBA00004236"/>
    </source>
</evidence>